<dbReference type="GO" id="GO:0004674">
    <property type="term" value="F:protein serine/threonine kinase activity"/>
    <property type="evidence" value="ECO:0007669"/>
    <property type="project" value="UniProtKB-KW"/>
</dbReference>
<dbReference type="SMART" id="SM00220">
    <property type="entry name" value="S_TKc"/>
    <property type="match status" value="1"/>
</dbReference>
<proteinExistence type="predicted"/>
<keyword evidence="6" id="KW-1185">Reference proteome</keyword>
<dbReference type="AlphaFoldDB" id="A0AAJ0FIF9"/>
<sequence>MAFCHGDFRPSNILVKLANLNQLPEDKLLSLLGEPEKAYVRTESGEDLPASSPRYLTIPADTSRLDAEYLTDQICVIDFGESFPISSPPADLGIPENYLPPEVLLGQENAIGPACDLWALGCTLFEIREQLPLFYMIFDKDELLTEMVRFFGKPPQTWWDKWEAREEFFDEQGTWLQDGDGKEEWSLEVALSKPIEVVQPGGDHNGAAQKALITSKAEQGLMADLLYRLFRYEAEKRPSVEEVLAHEWFKM</sequence>
<evidence type="ECO:0000313" key="6">
    <source>
        <dbReference type="Proteomes" id="UP001244011"/>
    </source>
</evidence>
<reference evidence="5" key="1">
    <citation type="submission" date="2023-06" db="EMBL/GenBank/DDBJ databases">
        <title>Genome-scale phylogeny and comparative genomics of the fungal order Sordariales.</title>
        <authorList>
            <consortium name="Lawrence Berkeley National Laboratory"/>
            <person name="Hensen N."/>
            <person name="Bonometti L."/>
            <person name="Westerberg I."/>
            <person name="Brannstrom I.O."/>
            <person name="Guillou S."/>
            <person name="Cros-Aarteil S."/>
            <person name="Calhoun S."/>
            <person name="Haridas S."/>
            <person name="Kuo A."/>
            <person name="Mondo S."/>
            <person name="Pangilinan J."/>
            <person name="Riley R."/>
            <person name="Labutti K."/>
            <person name="Andreopoulos B."/>
            <person name="Lipzen A."/>
            <person name="Chen C."/>
            <person name="Yanf M."/>
            <person name="Daum C."/>
            <person name="Ng V."/>
            <person name="Clum A."/>
            <person name="Steindorff A."/>
            <person name="Ohm R."/>
            <person name="Martin F."/>
            <person name="Silar P."/>
            <person name="Natvig D."/>
            <person name="Lalanne C."/>
            <person name="Gautier V."/>
            <person name="Ament-Velasquez S.L."/>
            <person name="Kruys A."/>
            <person name="Hutchinson M.I."/>
            <person name="Powell A.J."/>
            <person name="Barry K."/>
            <person name="Miller A.N."/>
            <person name="Grigoriev I.V."/>
            <person name="Debuchy R."/>
            <person name="Gladieux P."/>
            <person name="Thoren M.H."/>
            <person name="Johannesson H."/>
        </authorList>
    </citation>
    <scope>NUCLEOTIDE SEQUENCE</scope>
    <source>
        <strain evidence="5">8032-3</strain>
    </source>
</reference>
<dbReference type="GO" id="GO:0005524">
    <property type="term" value="F:ATP binding"/>
    <property type="evidence" value="ECO:0007669"/>
    <property type="project" value="UniProtKB-KW"/>
</dbReference>
<evidence type="ECO:0000313" key="5">
    <source>
        <dbReference type="EMBL" id="KAK1768777.1"/>
    </source>
</evidence>
<evidence type="ECO:0000259" key="4">
    <source>
        <dbReference type="PROSITE" id="PS50011"/>
    </source>
</evidence>
<dbReference type="Gene3D" id="1.10.510.10">
    <property type="entry name" value="Transferase(Phosphotransferase) domain 1"/>
    <property type="match status" value="1"/>
</dbReference>
<dbReference type="Pfam" id="PF00069">
    <property type="entry name" value="Pkinase"/>
    <property type="match status" value="1"/>
</dbReference>
<keyword evidence="5" id="KW-0808">Transferase</keyword>
<protein>
    <submittedName>
        <fullName evidence="5">Kinase-like domain-containing protein</fullName>
    </submittedName>
</protein>
<dbReference type="PANTHER" id="PTHR24055">
    <property type="entry name" value="MITOGEN-ACTIVATED PROTEIN KINASE"/>
    <property type="match status" value="1"/>
</dbReference>
<comment type="caution">
    <text evidence="5">The sequence shown here is derived from an EMBL/GenBank/DDBJ whole genome shotgun (WGS) entry which is preliminary data.</text>
</comment>
<dbReference type="GeneID" id="85307095"/>
<feature type="domain" description="Protein kinase" evidence="4">
    <location>
        <begin position="1"/>
        <end position="249"/>
    </location>
</feature>
<dbReference type="InterPro" id="IPR000719">
    <property type="entry name" value="Prot_kinase_dom"/>
</dbReference>
<dbReference type="PROSITE" id="PS50011">
    <property type="entry name" value="PROTEIN_KINASE_DOM"/>
    <property type="match status" value="1"/>
</dbReference>
<keyword evidence="3" id="KW-0067">ATP-binding</keyword>
<organism evidence="5 6">
    <name type="scientific">Phialemonium atrogriseum</name>
    <dbReference type="NCBI Taxonomy" id="1093897"/>
    <lineage>
        <taxon>Eukaryota</taxon>
        <taxon>Fungi</taxon>
        <taxon>Dikarya</taxon>
        <taxon>Ascomycota</taxon>
        <taxon>Pezizomycotina</taxon>
        <taxon>Sordariomycetes</taxon>
        <taxon>Sordariomycetidae</taxon>
        <taxon>Cephalothecales</taxon>
        <taxon>Cephalothecaceae</taxon>
        <taxon>Phialemonium</taxon>
    </lineage>
</organism>
<dbReference type="InterPro" id="IPR011009">
    <property type="entry name" value="Kinase-like_dom_sf"/>
</dbReference>
<dbReference type="InterPro" id="IPR050117">
    <property type="entry name" value="MAPK"/>
</dbReference>
<dbReference type="Proteomes" id="UP001244011">
    <property type="component" value="Unassembled WGS sequence"/>
</dbReference>
<evidence type="ECO:0000256" key="3">
    <source>
        <dbReference type="ARBA" id="ARBA00022840"/>
    </source>
</evidence>
<name>A0AAJ0FIF9_9PEZI</name>
<gene>
    <name evidence="5" type="ORF">QBC33DRAFT_359681</name>
</gene>
<dbReference type="SUPFAM" id="SSF56112">
    <property type="entry name" value="Protein kinase-like (PK-like)"/>
    <property type="match status" value="1"/>
</dbReference>
<accession>A0AAJ0FIF9</accession>
<dbReference type="RefSeq" id="XP_060284990.1">
    <property type="nucleotide sequence ID" value="XM_060423908.1"/>
</dbReference>
<keyword evidence="5" id="KW-0418">Kinase</keyword>
<evidence type="ECO:0000256" key="2">
    <source>
        <dbReference type="ARBA" id="ARBA00022741"/>
    </source>
</evidence>
<evidence type="ECO:0000256" key="1">
    <source>
        <dbReference type="ARBA" id="ARBA00022527"/>
    </source>
</evidence>
<keyword evidence="2" id="KW-0547">Nucleotide-binding</keyword>
<keyword evidence="1" id="KW-0723">Serine/threonine-protein kinase</keyword>
<dbReference type="EMBL" id="MU839004">
    <property type="protein sequence ID" value="KAK1768777.1"/>
    <property type="molecule type" value="Genomic_DNA"/>
</dbReference>